<comment type="caution">
    <text evidence="1">The sequence shown here is derived from an EMBL/GenBank/DDBJ whole genome shotgun (WGS) entry which is preliminary data.</text>
</comment>
<dbReference type="Proteomes" id="UP001157502">
    <property type="component" value="Chromosome 25"/>
</dbReference>
<accession>A0ACC2FKX2</accession>
<proteinExistence type="predicted"/>
<reference evidence="1" key="1">
    <citation type="submission" date="2021-05" db="EMBL/GenBank/DDBJ databases">
        <authorList>
            <person name="Pan Q."/>
            <person name="Jouanno E."/>
            <person name="Zahm M."/>
            <person name="Klopp C."/>
            <person name="Cabau C."/>
            <person name="Louis A."/>
            <person name="Berthelot C."/>
            <person name="Parey E."/>
            <person name="Roest Crollius H."/>
            <person name="Montfort J."/>
            <person name="Robinson-Rechavi M."/>
            <person name="Bouchez O."/>
            <person name="Lampietro C."/>
            <person name="Lopez Roques C."/>
            <person name="Donnadieu C."/>
            <person name="Postlethwait J."/>
            <person name="Bobe J."/>
            <person name="Dillon D."/>
            <person name="Chandos A."/>
            <person name="von Hippel F."/>
            <person name="Guiguen Y."/>
        </authorList>
    </citation>
    <scope>NUCLEOTIDE SEQUENCE</scope>
    <source>
        <strain evidence="1">YG-Jan2019</strain>
    </source>
</reference>
<name>A0ACC2FKX2_DALPE</name>
<keyword evidence="2" id="KW-1185">Reference proteome</keyword>
<evidence type="ECO:0000313" key="1">
    <source>
        <dbReference type="EMBL" id="KAJ7992020.1"/>
    </source>
</evidence>
<evidence type="ECO:0000313" key="2">
    <source>
        <dbReference type="Proteomes" id="UP001157502"/>
    </source>
</evidence>
<sequence>MYQSNDETGGPTVSCVQNNRCDVINTFHKGFYTMRQIPALPWNFIIRDLENDSSSEIILDILKQTCLHPFCRKYPPSVRYRRRFLSQLIKIHEASELDPLDGLYDAMGEVLCVEEGPRCYKTYLLPGGEAVTLSESVAVISEGTTGLVTWDAGVYLAEWALENTHLFTGRTVLELGSGVGLTGITVCRACRPSQYVFSDCHLSVLQRLRDNIQVNGLDNQNPPRVSHSDDGEMDNQNTPRVSVEDLDWESVTEEQLRVMGANMVIAADVVYDPEVIGCLVKLLSKILRCSANSSSTSDVYISSTIRNPDTYNSFKQHLANAGIQHEIIDEPVTQVFHYNRLSANIELIQLYI</sequence>
<protein>
    <submittedName>
        <fullName evidence="1">Uncharacterized protein</fullName>
    </submittedName>
</protein>
<organism evidence="1 2">
    <name type="scientific">Dallia pectoralis</name>
    <name type="common">Alaska blackfish</name>
    <dbReference type="NCBI Taxonomy" id="75939"/>
    <lineage>
        <taxon>Eukaryota</taxon>
        <taxon>Metazoa</taxon>
        <taxon>Chordata</taxon>
        <taxon>Craniata</taxon>
        <taxon>Vertebrata</taxon>
        <taxon>Euteleostomi</taxon>
        <taxon>Actinopterygii</taxon>
        <taxon>Neopterygii</taxon>
        <taxon>Teleostei</taxon>
        <taxon>Protacanthopterygii</taxon>
        <taxon>Esociformes</taxon>
        <taxon>Umbridae</taxon>
        <taxon>Dallia</taxon>
    </lineage>
</organism>
<dbReference type="EMBL" id="CM055752">
    <property type="protein sequence ID" value="KAJ7992020.1"/>
    <property type="molecule type" value="Genomic_DNA"/>
</dbReference>
<gene>
    <name evidence="1" type="ORF">DPEC_G00274250</name>
</gene>